<evidence type="ECO:0000256" key="2">
    <source>
        <dbReference type="SAM" id="MobiDB-lite"/>
    </source>
</evidence>
<feature type="domain" description="Photolyase/cryptochrome alpha/beta" evidence="3">
    <location>
        <begin position="1"/>
        <end position="153"/>
    </location>
</feature>
<accession>A0A9K3K6E1</accession>
<evidence type="ECO:0000313" key="5">
    <source>
        <dbReference type="EMBL" id="KAG7367477.1"/>
    </source>
</evidence>
<dbReference type="Proteomes" id="UP000693970">
    <property type="component" value="Unassembled WGS sequence"/>
</dbReference>
<dbReference type="EMBL" id="JAGRRH010000007">
    <property type="protein sequence ID" value="KAG7367477.1"/>
    <property type="molecule type" value="Genomic_DNA"/>
</dbReference>
<sequence length="685" mass="78677">MDVVWLKRDVRLHDHGPLAEVAQSRNPFVLLYLYEPDQLREPTVHGSHLRFVHEGLLDLERRWKNECPLSGNTLKTGGNEQAVTSSHATFEYLTICHNTAIATLEAIHRTHPIGRLLSHEETGHWQSYMRDRAVRKWCRSNKVKFVEFNQTGVTRNLKCRDDYNILFNAFMAKPRHPTPNVESLQSRVVQLRNLPGFIGNLETNNITQWDSIFTEIPADHRHDRHGRQQFGGETKALATMDSFLQERGSKFSQDISSPNTAWNSCSRLSPYLAWGHISLRFVVHSLQHRQEALKRMKAQGRNTGTWLRSLQAFSSRLHWRSHFIQKLESEPVLELRDLCPAFQHLRRQDDDWVEARYVAWSTGTTGFPFVDACMRCLLEHGWINFRMRAMLVSFACYNLWLDWKRIAPHLARVFLDFEPGIHYPQLQMQAGTTGINAMRVYSVTKQGKDQDPTGKFIRRHVLEMERVPDQYIHEPWKMPQSLQEEIQLTITSRERADQEVSLIECATYPEPIVNEQESAKIAKARMSDVRKQESTKNMAKEVFVKHGSRNNRSHVMNKPKSGTGVYTLGKQPISLQDNQPKISDVFGEMIGDSKKKPKQNRSGETKRSSNTITQESELLQSSSTHIRQPKKSKTTTGTMEGTGGNAFLSANAISWNCLACTFRNENKPFALVCEICGTNRGEKSS</sequence>
<evidence type="ECO:0000313" key="4">
    <source>
        <dbReference type="EMBL" id="KAG7337306.1"/>
    </source>
</evidence>
<dbReference type="GO" id="GO:0005634">
    <property type="term" value="C:nucleus"/>
    <property type="evidence" value="ECO:0007669"/>
    <property type="project" value="TreeGrafter"/>
</dbReference>
<proteinExistence type="predicted"/>
<dbReference type="GO" id="GO:0071949">
    <property type="term" value="F:FAD binding"/>
    <property type="evidence" value="ECO:0007669"/>
    <property type="project" value="TreeGrafter"/>
</dbReference>
<dbReference type="Pfam" id="PF00875">
    <property type="entry name" value="DNA_photolyase"/>
    <property type="match status" value="1"/>
</dbReference>
<dbReference type="GO" id="GO:0003677">
    <property type="term" value="F:DNA binding"/>
    <property type="evidence" value="ECO:0007669"/>
    <property type="project" value="TreeGrafter"/>
</dbReference>
<reference evidence="4" key="1">
    <citation type="journal article" date="2021" name="Sci. Rep.">
        <title>Diploid genomic architecture of Nitzschia inconspicua, an elite biomass production diatom.</title>
        <authorList>
            <person name="Oliver A."/>
            <person name="Podell S."/>
            <person name="Pinowska A."/>
            <person name="Traller J.C."/>
            <person name="Smith S.R."/>
            <person name="McClure R."/>
            <person name="Beliaev A."/>
            <person name="Bohutskyi P."/>
            <person name="Hill E.A."/>
            <person name="Rabines A."/>
            <person name="Zheng H."/>
            <person name="Allen L.Z."/>
            <person name="Kuo A."/>
            <person name="Grigoriev I.V."/>
            <person name="Allen A.E."/>
            <person name="Hazlebeck D."/>
            <person name="Allen E.E."/>
        </authorList>
    </citation>
    <scope>NUCLEOTIDE SEQUENCE</scope>
    <source>
        <strain evidence="4">Hildebrandi</strain>
    </source>
</reference>
<dbReference type="GO" id="GO:0032922">
    <property type="term" value="P:circadian regulation of gene expression"/>
    <property type="evidence" value="ECO:0007669"/>
    <property type="project" value="TreeGrafter"/>
</dbReference>
<dbReference type="InterPro" id="IPR002081">
    <property type="entry name" value="Cryptochrome/DNA_photolyase_1"/>
</dbReference>
<evidence type="ECO:0000259" key="3">
    <source>
        <dbReference type="PROSITE" id="PS51645"/>
    </source>
</evidence>
<dbReference type="EMBL" id="JAGRRH010000088">
    <property type="protein sequence ID" value="KAG7337306.1"/>
    <property type="molecule type" value="Genomic_DNA"/>
</dbReference>
<dbReference type="PANTHER" id="PTHR11455">
    <property type="entry name" value="CRYPTOCHROME"/>
    <property type="match status" value="1"/>
</dbReference>
<dbReference type="GO" id="GO:0043153">
    <property type="term" value="P:entrainment of circadian clock by photoperiod"/>
    <property type="evidence" value="ECO:0007669"/>
    <property type="project" value="TreeGrafter"/>
</dbReference>
<keyword evidence="6" id="KW-1185">Reference proteome</keyword>
<dbReference type="OrthoDB" id="435881at2759"/>
<feature type="compositionally biased region" description="Polar residues" evidence="2">
    <location>
        <begin position="608"/>
        <end position="626"/>
    </location>
</feature>
<keyword evidence="1" id="KW-0274">FAD</keyword>
<dbReference type="PANTHER" id="PTHR11455:SF18">
    <property type="entry name" value="SI:CH1073-390K14.1"/>
    <property type="match status" value="1"/>
</dbReference>
<reference evidence="4" key="2">
    <citation type="submission" date="2021-04" db="EMBL/GenBank/DDBJ databases">
        <authorList>
            <person name="Podell S."/>
        </authorList>
    </citation>
    <scope>NUCLEOTIDE SEQUENCE</scope>
    <source>
        <strain evidence="4">Hildebrandi</strain>
    </source>
</reference>
<evidence type="ECO:0000256" key="1">
    <source>
        <dbReference type="PIRSR" id="PIRSR602081-1"/>
    </source>
</evidence>
<name>A0A9K3K6E1_9STRA</name>
<dbReference type="InterPro" id="IPR005101">
    <property type="entry name" value="Cryptochr/Photolyase_FAD-bd"/>
</dbReference>
<gene>
    <name evidence="4" type="ORF">IV203_004897</name>
    <name evidence="5" type="ORF">IV203_030148</name>
</gene>
<dbReference type="GO" id="GO:0005737">
    <property type="term" value="C:cytoplasm"/>
    <property type="evidence" value="ECO:0007669"/>
    <property type="project" value="TreeGrafter"/>
</dbReference>
<keyword evidence="1" id="KW-0285">Flavoprotein</keyword>
<dbReference type="InterPro" id="IPR006050">
    <property type="entry name" value="DNA_photolyase_N"/>
</dbReference>
<dbReference type="PROSITE" id="PS51645">
    <property type="entry name" value="PHR_CRY_ALPHA_BETA"/>
    <property type="match status" value="1"/>
</dbReference>
<dbReference type="Pfam" id="PF03441">
    <property type="entry name" value="FAD_binding_7"/>
    <property type="match status" value="1"/>
</dbReference>
<feature type="binding site" evidence="1">
    <location>
        <position position="313"/>
    </location>
    <ligand>
        <name>FAD</name>
        <dbReference type="ChEBI" id="CHEBI:57692"/>
    </ligand>
</feature>
<dbReference type="AlphaFoldDB" id="A0A9K3K6E1"/>
<comment type="cofactor">
    <cofactor evidence="1">
        <name>FAD</name>
        <dbReference type="ChEBI" id="CHEBI:57692"/>
    </cofactor>
    <text evidence="1">Binds 1 FAD per subunit.</text>
</comment>
<comment type="caution">
    <text evidence="4">The sequence shown here is derived from an EMBL/GenBank/DDBJ whole genome shotgun (WGS) entry which is preliminary data.</text>
</comment>
<evidence type="ECO:0000313" key="6">
    <source>
        <dbReference type="Proteomes" id="UP000693970"/>
    </source>
</evidence>
<protein>
    <submittedName>
        <fullName evidence="4">Cytochrome/photolyase-like protein</fullName>
    </submittedName>
</protein>
<feature type="region of interest" description="Disordered" evidence="2">
    <location>
        <begin position="590"/>
        <end position="643"/>
    </location>
</feature>
<organism evidence="4 6">
    <name type="scientific">Nitzschia inconspicua</name>
    <dbReference type="NCBI Taxonomy" id="303405"/>
    <lineage>
        <taxon>Eukaryota</taxon>
        <taxon>Sar</taxon>
        <taxon>Stramenopiles</taxon>
        <taxon>Ochrophyta</taxon>
        <taxon>Bacillariophyta</taxon>
        <taxon>Bacillariophyceae</taxon>
        <taxon>Bacillariophycidae</taxon>
        <taxon>Bacillariales</taxon>
        <taxon>Bacillariaceae</taxon>
        <taxon>Nitzschia</taxon>
    </lineage>
</organism>
<dbReference type="GO" id="GO:0003904">
    <property type="term" value="F:deoxyribodipyrimidine photo-lyase activity"/>
    <property type="evidence" value="ECO:0007669"/>
    <property type="project" value="TreeGrafter"/>
</dbReference>